<evidence type="ECO:0000313" key="4">
    <source>
        <dbReference type="Proteomes" id="UP000070366"/>
    </source>
</evidence>
<organism evidence="3 4">
    <name type="scientific">Christensenella minuta</name>
    <dbReference type="NCBI Taxonomy" id="626937"/>
    <lineage>
        <taxon>Bacteria</taxon>
        <taxon>Bacillati</taxon>
        <taxon>Bacillota</taxon>
        <taxon>Clostridia</taxon>
        <taxon>Christensenellales</taxon>
        <taxon>Christensenellaceae</taxon>
        <taxon>Christensenella</taxon>
    </lineage>
</organism>
<accession>A0A136Q4I8</accession>
<feature type="chain" id="PRO_5007478603" description="DUF4352 domain-containing protein" evidence="2">
    <location>
        <begin position="23"/>
        <end position="288"/>
    </location>
</feature>
<protein>
    <recommendedName>
        <fullName evidence="5">DUF4352 domain-containing protein</fullName>
    </recommendedName>
</protein>
<sequence>MKKFVVLTAVLLVTALGITACAVPSMGKLEIVGTSEPAEAAAGGTEGEAESADQSEAAAAPAEEPSAEATSTLDQQQMQELVEEGIVPKEAVKEEDGASVYDEQEINNALQKYADRISCKTTMISGNNMIVQVQNGNDVTIPVVTVHVNYPEGEKPYDFYQFSPGSQIIVPVEKGSGDLPPAVTASISVTMNANQYTDISKDLAVAENSTDTEYTLTITNSSTLVCQRISATALFSDDSGIICAQMTSSETTIGPGRTATLTFSLPESMTAEGKTFTTASYQINEAIG</sequence>
<keyword evidence="2" id="KW-0732">Signal</keyword>
<dbReference type="RefSeq" id="WP_066520003.1">
    <property type="nucleotide sequence ID" value="NZ_CABMOF010000002.1"/>
</dbReference>
<evidence type="ECO:0000256" key="2">
    <source>
        <dbReference type="SAM" id="SignalP"/>
    </source>
</evidence>
<feature type="region of interest" description="Disordered" evidence="1">
    <location>
        <begin position="37"/>
        <end position="74"/>
    </location>
</feature>
<keyword evidence="4" id="KW-1185">Reference proteome</keyword>
<dbReference type="AlphaFoldDB" id="A0A136Q4I8"/>
<proteinExistence type="predicted"/>
<name>A0A136Q4I8_9FIRM</name>
<evidence type="ECO:0000256" key="1">
    <source>
        <dbReference type="SAM" id="MobiDB-lite"/>
    </source>
</evidence>
<evidence type="ECO:0008006" key="5">
    <source>
        <dbReference type="Google" id="ProtNLM"/>
    </source>
</evidence>
<dbReference type="EMBL" id="LSZW01000061">
    <property type="protein sequence ID" value="KXK65572.1"/>
    <property type="molecule type" value="Genomic_DNA"/>
</dbReference>
<dbReference type="OrthoDB" id="2087090at2"/>
<feature type="compositionally biased region" description="Low complexity" evidence="1">
    <location>
        <begin position="54"/>
        <end position="69"/>
    </location>
</feature>
<dbReference type="PROSITE" id="PS51257">
    <property type="entry name" value="PROKAR_LIPOPROTEIN"/>
    <property type="match status" value="1"/>
</dbReference>
<feature type="signal peptide" evidence="2">
    <location>
        <begin position="1"/>
        <end position="22"/>
    </location>
</feature>
<dbReference type="KEGG" id="cmiu:B1H56_11625"/>
<evidence type="ECO:0000313" key="3">
    <source>
        <dbReference type="EMBL" id="KXK65572.1"/>
    </source>
</evidence>
<reference evidence="3 4" key="1">
    <citation type="submission" date="2016-02" db="EMBL/GenBank/DDBJ databases">
        <authorList>
            <person name="Wen L."/>
            <person name="He K."/>
            <person name="Yang H."/>
        </authorList>
    </citation>
    <scope>NUCLEOTIDE SEQUENCE [LARGE SCALE GENOMIC DNA]</scope>
    <source>
        <strain evidence="3 4">DSM 22607</strain>
    </source>
</reference>
<gene>
    <name evidence="3" type="ORF">HMPREF3293_01786</name>
</gene>
<comment type="caution">
    <text evidence="3">The sequence shown here is derived from an EMBL/GenBank/DDBJ whole genome shotgun (WGS) entry which is preliminary data.</text>
</comment>
<dbReference type="Proteomes" id="UP000070366">
    <property type="component" value="Unassembled WGS sequence"/>
</dbReference>